<sequence>MNEELLNFYENCKLGVAVYRRLSKNNYEFVYYNPSGMKMDGVEGIEIVGKKVHDIFPNVFEFGLIEVFENVYATGNAAELPIKGYVVDSMTTLYRTNRVQKLSCGLIVSIYSDESKLFSYINKIENENEVLSRALDYTSHNLRGDLSTSLGVFELFETVDVSQEEKYTLLKVVKENLEKIDTKIHRLVRLLSTGVSAKN</sequence>
<dbReference type="AlphaFoldDB" id="A0A7X9P1C7"/>
<dbReference type="Proteomes" id="UP000576082">
    <property type="component" value="Unassembled WGS sequence"/>
</dbReference>
<gene>
    <name evidence="1" type="ORF">HHU12_07045</name>
</gene>
<keyword evidence="2" id="KW-1185">Reference proteome</keyword>
<organism evidence="1 2">
    <name type="scientific">Flammeovirga aprica JL-4</name>
    <dbReference type="NCBI Taxonomy" id="694437"/>
    <lineage>
        <taxon>Bacteria</taxon>
        <taxon>Pseudomonadati</taxon>
        <taxon>Bacteroidota</taxon>
        <taxon>Cytophagia</taxon>
        <taxon>Cytophagales</taxon>
        <taxon>Flammeovirgaceae</taxon>
        <taxon>Flammeovirga</taxon>
    </lineage>
</organism>
<evidence type="ECO:0000313" key="1">
    <source>
        <dbReference type="EMBL" id="NME67718.1"/>
    </source>
</evidence>
<accession>A0A7X9P1C7</accession>
<dbReference type="EMBL" id="JABANE010000014">
    <property type="protein sequence ID" value="NME67718.1"/>
    <property type="molecule type" value="Genomic_DNA"/>
</dbReference>
<name>A0A7X9P1C7_9BACT</name>
<protein>
    <submittedName>
        <fullName evidence="1">Uncharacterized protein</fullName>
    </submittedName>
</protein>
<reference evidence="1 2" key="1">
    <citation type="submission" date="2020-04" db="EMBL/GenBank/DDBJ databases">
        <title>Flammeovirga sp. SR4, a novel species isolated from seawater.</title>
        <authorList>
            <person name="Wang X."/>
        </authorList>
    </citation>
    <scope>NUCLEOTIDE SEQUENCE [LARGE SCALE GENOMIC DNA]</scope>
    <source>
        <strain evidence="1 2">ATCC 23126</strain>
    </source>
</reference>
<proteinExistence type="predicted"/>
<evidence type="ECO:0000313" key="2">
    <source>
        <dbReference type="Proteomes" id="UP000576082"/>
    </source>
</evidence>
<comment type="caution">
    <text evidence="1">The sequence shown here is derived from an EMBL/GenBank/DDBJ whole genome shotgun (WGS) entry which is preliminary data.</text>
</comment>
<dbReference type="Gene3D" id="3.30.450.20">
    <property type="entry name" value="PAS domain"/>
    <property type="match status" value="1"/>
</dbReference>
<dbReference type="RefSeq" id="WP_169656049.1">
    <property type="nucleotide sequence ID" value="NZ_JABANE010000014.1"/>
</dbReference>